<dbReference type="Gene3D" id="3.20.180.10">
    <property type="entry name" value="PNP-oxidase-like"/>
    <property type="match status" value="1"/>
</dbReference>
<dbReference type="Gene3D" id="2.30.110.10">
    <property type="entry name" value="Electron Transport, Fmn-binding Protein, Chain A"/>
    <property type="match status" value="1"/>
</dbReference>
<dbReference type="InterPro" id="IPR019595">
    <property type="entry name" value="DUF2470"/>
</dbReference>
<organism evidence="2 3">
    <name type="scientific">Amborella trichopoda</name>
    <dbReference type="NCBI Taxonomy" id="13333"/>
    <lineage>
        <taxon>Eukaryota</taxon>
        <taxon>Viridiplantae</taxon>
        <taxon>Streptophyta</taxon>
        <taxon>Embryophyta</taxon>
        <taxon>Tracheophyta</taxon>
        <taxon>Spermatophyta</taxon>
        <taxon>Magnoliopsida</taxon>
        <taxon>Amborellales</taxon>
        <taxon>Amborellaceae</taxon>
        <taxon>Amborella</taxon>
    </lineage>
</organism>
<dbReference type="HOGENOM" id="CLU_078639_0_0_1"/>
<dbReference type="InterPro" id="IPR037119">
    <property type="entry name" value="Haem_oxidase_HugZ-like_sf"/>
</dbReference>
<gene>
    <name evidence="2" type="ORF">AMTR_s00012p00170560</name>
</gene>
<keyword evidence="3" id="KW-1185">Reference proteome</keyword>
<dbReference type="InterPro" id="IPR012349">
    <property type="entry name" value="Split_barrel_FMN-bd"/>
</dbReference>
<dbReference type="AlphaFoldDB" id="W1PD24"/>
<dbReference type="Proteomes" id="UP000017836">
    <property type="component" value="Unassembled WGS sequence"/>
</dbReference>
<proteinExistence type="predicted"/>
<dbReference type="PANTHER" id="PTHR37375">
    <property type="entry name" value="EXPRESSED PROTEIN"/>
    <property type="match status" value="1"/>
</dbReference>
<reference evidence="3" key="1">
    <citation type="journal article" date="2013" name="Science">
        <title>The Amborella genome and the evolution of flowering plants.</title>
        <authorList>
            <consortium name="Amborella Genome Project"/>
        </authorList>
    </citation>
    <scope>NUCLEOTIDE SEQUENCE [LARGE SCALE GENOMIC DNA]</scope>
</reference>
<dbReference type="Pfam" id="PF10615">
    <property type="entry name" value="DUF2470"/>
    <property type="match status" value="1"/>
</dbReference>
<dbReference type="OMA" id="NWQGSLN"/>
<dbReference type="PANTHER" id="PTHR37375:SF1">
    <property type="entry name" value="DUF2470 DOMAIN-CONTAINING PROTEIN"/>
    <property type="match status" value="1"/>
</dbReference>
<protein>
    <recommendedName>
        <fullName evidence="1">DUF2470 domain-containing protein</fullName>
    </recommendedName>
</protein>
<dbReference type="Gramene" id="ERN07817">
    <property type="protein sequence ID" value="ERN07817"/>
    <property type="gene ID" value="AMTR_s00012p00170560"/>
</dbReference>
<name>W1PD24_AMBTC</name>
<dbReference type="EMBL" id="KI393609">
    <property type="protein sequence ID" value="ERN07817.1"/>
    <property type="molecule type" value="Genomic_DNA"/>
</dbReference>
<dbReference type="eggNOG" id="ENOG502R555">
    <property type="taxonomic scope" value="Eukaryota"/>
</dbReference>
<evidence type="ECO:0000313" key="2">
    <source>
        <dbReference type="EMBL" id="ERN07817.1"/>
    </source>
</evidence>
<feature type="domain" description="DUF2470" evidence="1">
    <location>
        <begin position="229"/>
        <end position="302"/>
    </location>
</feature>
<dbReference type="SUPFAM" id="SSF50475">
    <property type="entry name" value="FMN-binding split barrel"/>
    <property type="match status" value="1"/>
</dbReference>
<evidence type="ECO:0000313" key="3">
    <source>
        <dbReference type="Proteomes" id="UP000017836"/>
    </source>
</evidence>
<accession>W1PD24</accession>
<sequence length="317" mass="35630">MVSRILHIMLQHLIVYLGEFDPLLENILGANCHGVLYTVKADAKGSNEEIHSSKVPYVFRRGRPYIWIPKDDSHNVNTIMDERGSFSVISTLPGSLMSLLRSVKKLPSRVALTGDVMPLKEDKVHLAVESFKETISLEREAISHAGYPVSGVLSSSCPNCKTRGDNLQEILDRIKDYTLCKFDIRSCTYMDGHGVSHEVDLVDVRASKTDPLSPFTEKLIDGINQSQARRRALMLFCFVYLNANARDAFMLSVDRKGFDILGKVSGAVSKDRFGEYEWKEFRIPFPEEVGDIESFCQKLVEMEEEAVKNVQSFSGLG</sequence>
<evidence type="ECO:0000259" key="1">
    <source>
        <dbReference type="Pfam" id="PF10615"/>
    </source>
</evidence>